<feature type="signal peptide" evidence="1">
    <location>
        <begin position="1"/>
        <end position="26"/>
    </location>
</feature>
<comment type="caution">
    <text evidence="2">The sequence shown here is derived from an EMBL/GenBank/DDBJ whole genome shotgun (WGS) entry which is preliminary data.</text>
</comment>
<dbReference type="Proteomes" id="UP000076643">
    <property type="component" value="Unassembled WGS sequence"/>
</dbReference>
<evidence type="ECO:0000313" key="2">
    <source>
        <dbReference type="EMBL" id="KZN39052.1"/>
    </source>
</evidence>
<organism evidence="2 3">
    <name type="scientific">Pseudoalteromonas luteoviolacea DSM 6061</name>
    <dbReference type="NCBI Taxonomy" id="1365250"/>
    <lineage>
        <taxon>Bacteria</taxon>
        <taxon>Pseudomonadati</taxon>
        <taxon>Pseudomonadota</taxon>
        <taxon>Gammaproteobacteria</taxon>
        <taxon>Alteromonadales</taxon>
        <taxon>Pseudoalteromonadaceae</taxon>
        <taxon>Pseudoalteromonas</taxon>
    </lineage>
</organism>
<evidence type="ECO:0008006" key="4">
    <source>
        <dbReference type="Google" id="ProtNLM"/>
    </source>
</evidence>
<keyword evidence="1" id="KW-0732">Signal</keyword>
<dbReference type="EMBL" id="AUYB01000100">
    <property type="protein sequence ID" value="KZN39052.1"/>
    <property type="molecule type" value="Genomic_DNA"/>
</dbReference>
<dbReference type="AlphaFoldDB" id="A0A161XXI6"/>
<protein>
    <recommendedName>
        <fullName evidence="4">Lipoprotein</fullName>
    </recommendedName>
</protein>
<evidence type="ECO:0000313" key="3">
    <source>
        <dbReference type="Proteomes" id="UP000076643"/>
    </source>
</evidence>
<evidence type="ECO:0000256" key="1">
    <source>
        <dbReference type="SAM" id="SignalP"/>
    </source>
</evidence>
<sequence length="168" mass="17649">MMLLNPKSILSLLCCVALFGCSTAFKTLSMSPEPPQVSYEGRGKAAGPMLMGAMGPMGIAVGIAIDQGIGKDIETALMESLTENQFNLVEKVAVKYPAAKSFTINSLSFKAAPGDDDLAYVTTTITIYPSQKIVCFDSEPALLDALKSSAAGWGLIADSLSNEVECKA</sequence>
<name>A0A161XXI6_9GAMM</name>
<reference evidence="2 3" key="1">
    <citation type="submission" date="2013-07" db="EMBL/GenBank/DDBJ databases">
        <title>Comparative Genomic and Metabolomic Analysis of Twelve Strains of Pseudoalteromonas luteoviolacea.</title>
        <authorList>
            <person name="Vynne N.G."/>
            <person name="Mansson M."/>
            <person name="Gram L."/>
        </authorList>
    </citation>
    <scope>NUCLEOTIDE SEQUENCE [LARGE SCALE GENOMIC DNA]</scope>
    <source>
        <strain evidence="2 3">DSM 6061</strain>
    </source>
</reference>
<dbReference type="PROSITE" id="PS51257">
    <property type="entry name" value="PROKAR_LIPOPROTEIN"/>
    <property type="match status" value="1"/>
</dbReference>
<keyword evidence="3" id="KW-1185">Reference proteome</keyword>
<accession>A0A161XXI6</accession>
<dbReference type="PATRIC" id="fig|1365250.3.peg.2165"/>
<feature type="chain" id="PRO_5007830280" description="Lipoprotein" evidence="1">
    <location>
        <begin position="27"/>
        <end position="168"/>
    </location>
</feature>
<proteinExistence type="predicted"/>
<gene>
    <name evidence="2" type="ORF">N475_14675</name>
</gene>